<feature type="compositionally biased region" description="Basic and acidic residues" evidence="1">
    <location>
        <begin position="24"/>
        <end position="43"/>
    </location>
</feature>
<accession>A0ABN9YD55</accession>
<proteinExistence type="predicted"/>
<sequence>SPRSPVQPEKVQRPRAGAASSGRSEAERLATEDGARGERDEGNFQRPAPGGRGQVPGVLSGFHRYGQVLLHQRLQRGPRVPEGLHRDQHVAQQVRGRPLRASRWGRWPDRRVTRARPNGQGSALSSSELVASDVLERRSQGAGLLFETPTSRACALFSGGGGLLNGRLRLRELRSRSRQEGTAGRPQWFQGAHAVCAWLGPLCRMLGASFPHLLRGGGRRRIPNPSPCGWVYPDRPPRPPRLGCRGQLFTKVCCVRFNDCPSAARQRAPRWRRVYACSSRLRWCRGQRADRTCPRGRQTVRPATVGL</sequence>
<comment type="caution">
    <text evidence="2">The sequence shown here is derived from an EMBL/GenBank/DDBJ whole genome shotgun (WGS) entry which is preliminary data.</text>
</comment>
<dbReference type="Proteomes" id="UP001189429">
    <property type="component" value="Unassembled WGS sequence"/>
</dbReference>
<feature type="region of interest" description="Disordered" evidence="1">
    <location>
        <begin position="1"/>
        <end position="58"/>
    </location>
</feature>
<evidence type="ECO:0000313" key="3">
    <source>
        <dbReference type="Proteomes" id="UP001189429"/>
    </source>
</evidence>
<protein>
    <submittedName>
        <fullName evidence="2">Uncharacterized protein</fullName>
    </submittedName>
</protein>
<feature type="non-terminal residue" evidence="2">
    <location>
        <position position="1"/>
    </location>
</feature>
<keyword evidence="3" id="KW-1185">Reference proteome</keyword>
<evidence type="ECO:0000313" key="2">
    <source>
        <dbReference type="EMBL" id="CAK0910727.1"/>
    </source>
</evidence>
<organism evidence="2 3">
    <name type="scientific">Prorocentrum cordatum</name>
    <dbReference type="NCBI Taxonomy" id="2364126"/>
    <lineage>
        <taxon>Eukaryota</taxon>
        <taxon>Sar</taxon>
        <taxon>Alveolata</taxon>
        <taxon>Dinophyceae</taxon>
        <taxon>Prorocentrales</taxon>
        <taxon>Prorocentraceae</taxon>
        <taxon>Prorocentrum</taxon>
    </lineage>
</organism>
<reference evidence="2" key="1">
    <citation type="submission" date="2023-10" db="EMBL/GenBank/DDBJ databases">
        <authorList>
            <person name="Chen Y."/>
            <person name="Shah S."/>
            <person name="Dougan E. K."/>
            <person name="Thang M."/>
            <person name="Chan C."/>
        </authorList>
    </citation>
    <scope>NUCLEOTIDE SEQUENCE [LARGE SCALE GENOMIC DNA]</scope>
</reference>
<evidence type="ECO:0000256" key="1">
    <source>
        <dbReference type="SAM" id="MobiDB-lite"/>
    </source>
</evidence>
<name>A0ABN9YD55_9DINO</name>
<gene>
    <name evidence="2" type="ORF">PCOR1329_LOCUS84827</name>
</gene>
<dbReference type="EMBL" id="CAUYUJ010022452">
    <property type="protein sequence ID" value="CAK0910727.1"/>
    <property type="molecule type" value="Genomic_DNA"/>
</dbReference>